<comment type="caution">
    <text evidence="2">The sequence shown here is derived from an EMBL/GenBank/DDBJ whole genome shotgun (WGS) entry which is preliminary data.</text>
</comment>
<name>A0A317MXA1_9GAMM</name>
<evidence type="ECO:0000313" key="3">
    <source>
        <dbReference type="Proteomes" id="UP000246569"/>
    </source>
</evidence>
<dbReference type="Proteomes" id="UP000246569">
    <property type="component" value="Unassembled WGS sequence"/>
</dbReference>
<dbReference type="EMBL" id="QGTJ01000009">
    <property type="protein sequence ID" value="PWV59758.1"/>
    <property type="molecule type" value="Genomic_DNA"/>
</dbReference>
<feature type="signal peptide" evidence="1">
    <location>
        <begin position="1"/>
        <end position="18"/>
    </location>
</feature>
<keyword evidence="1" id="KW-0732">Signal</keyword>
<evidence type="ECO:0000256" key="1">
    <source>
        <dbReference type="SAM" id="SignalP"/>
    </source>
</evidence>
<reference evidence="2 3" key="1">
    <citation type="submission" date="2018-05" db="EMBL/GenBank/DDBJ databases">
        <title>Genomic Encyclopedia of Type Strains, Phase IV (KMG-IV): sequencing the most valuable type-strain genomes for metagenomic binning, comparative biology and taxonomic classification.</title>
        <authorList>
            <person name="Goeker M."/>
        </authorList>
    </citation>
    <scope>NUCLEOTIDE SEQUENCE [LARGE SCALE GENOMIC DNA]</scope>
    <source>
        <strain evidence="2 3">DSM 23606</strain>
    </source>
</reference>
<feature type="chain" id="PRO_5016451222" evidence="1">
    <location>
        <begin position="19"/>
        <end position="119"/>
    </location>
</feature>
<evidence type="ECO:0000313" key="2">
    <source>
        <dbReference type="EMBL" id="PWV59758.1"/>
    </source>
</evidence>
<organism evidence="2 3">
    <name type="scientific">Plasticicumulans acidivorans</name>
    <dbReference type="NCBI Taxonomy" id="886464"/>
    <lineage>
        <taxon>Bacteria</taxon>
        <taxon>Pseudomonadati</taxon>
        <taxon>Pseudomonadota</taxon>
        <taxon>Gammaproteobacteria</taxon>
        <taxon>Candidatus Competibacteraceae</taxon>
        <taxon>Plasticicumulans</taxon>
    </lineage>
</organism>
<sequence>MRPILSMALMLTPLSAVCAETFDHYKKADIEILAAQPLASDTTRLVYQPLLESLFYCPGAVGERKDGREKITLVRCSIHERCAVDFAAKAVEHGFELVLPAAPRDIDLVFSDGEVRLAD</sequence>
<gene>
    <name evidence="2" type="ORF">C7443_10911</name>
</gene>
<dbReference type="AlphaFoldDB" id="A0A317MXA1"/>
<accession>A0A317MXA1</accession>
<keyword evidence="3" id="KW-1185">Reference proteome</keyword>
<protein>
    <submittedName>
        <fullName evidence="2">Uncharacterized protein</fullName>
    </submittedName>
</protein>
<proteinExistence type="predicted"/>